<dbReference type="AlphaFoldDB" id="Q2SCU1"/>
<dbReference type="SUPFAM" id="SSF53448">
    <property type="entry name" value="Nucleotide-diphospho-sugar transferases"/>
    <property type="match status" value="1"/>
</dbReference>
<dbReference type="InterPro" id="IPR018641">
    <property type="entry name" value="Trfase_1_rSAM/seldom-assoc"/>
</dbReference>
<gene>
    <name evidence="1" type="ordered locus">HCH_04839</name>
</gene>
<evidence type="ECO:0000313" key="2">
    <source>
        <dbReference type="Proteomes" id="UP000000238"/>
    </source>
</evidence>
<proteinExistence type="predicted"/>
<dbReference type="OrthoDB" id="9798250at2"/>
<keyword evidence="2" id="KW-1185">Reference proteome</keyword>
<dbReference type="Pfam" id="PF09837">
    <property type="entry name" value="DUF2064"/>
    <property type="match status" value="1"/>
</dbReference>
<dbReference type="HOGENOM" id="CLU_075662_2_0_6"/>
<organism evidence="1 2">
    <name type="scientific">Hahella chejuensis (strain KCTC 2396)</name>
    <dbReference type="NCBI Taxonomy" id="349521"/>
    <lineage>
        <taxon>Bacteria</taxon>
        <taxon>Pseudomonadati</taxon>
        <taxon>Pseudomonadota</taxon>
        <taxon>Gammaproteobacteria</taxon>
        <taxon>Oceanospirillales</taxon>
        <taxon>Hahellaceae</taxon>
        <taxon>Hahella</taxon>
    </lineage>
</organism>
<dbReference type="PANTHER" id="PTHR36529:SF1">
    <property type="entry name" value="GLYCOSYLTRANSFERASE"/>
    <property type="match status" value="1"/>
</dbReference>
<protein>
    <submittedName>
        <fullName evidence="1">Uncharacterized protein conserved in bacteria</fullName>
    </submittedName>
</protein>
<dbReference type="RefSeq" id="WP_011398598.1">
    <property type="nucleotide sequence ID" value="NC_007645.1"/>
</dbReference>
<reference evidence="1 2" key="1">
    <citation type="journal article" date="2005" name="Nucleic Acids Res.">
        <title>Genomic blueprint of Hahella chejuensis, a marine microbe producing an algicidal agent.</title>
        <authorList>
            <person name="Jeong H."/>
            <person name="Yim J.H."/>
            <person name="Lee C."/>
            <person name="Choi S.-H."/>
            <person name="Park Y.K."/>
            <person name="Yoon S.H."/>
            <person name="Hur C.-G."/>
            <person name="Kang H.-Y."/>
            <person name="Kim D."/>
            <person name="Lee H.H."/>
            <person name="Park K.H."/>
            <person name="Park S.-H."/>
            <person name="Park H.-S."/>
            <person name="Lee H.K."/>
            <person name="Oh T.K."/>
            <person name="Kim J.F."/>
        </authorList>
    </citation>
    <scope>NUCLEOTIDE SEQUENCE [LARGE SCALE GENOMIC DNA]</scope>
    <source>
        <strain evidence="1 2">KCTC 2396</strain>
    </source>
</reference>
<dbReference type="NCBIfam" id="TIGR04282">
    <property type="entry name" value="glyco_like_cofC"/>
    <property type="match status" value="1"/>
</dbReference>
<dbReference type="PANTHER" id="PTHR36529">
    <property type="entry name" value="SLL1095 PROTEIN"/>
    <property type="match status" value="1"/>
</dbReference>
<dbReference type="Proteomes" id="UP000000238">
    <property type="component" value="Chromosome"/>
</dbReference>
<dbReference type="InterPro" id="IPR029044">
    <property type="entry name" value="Nucleotide-diphossugar_trans"/>
</dbReference>
<name>Q2SCU1_HAHCH</name>
<evidence type="ECO:0000313" key="1">
    <source>
        <dbReference type="EMBL" id="ABC31533.1"/>
    </source>
</evidence>
<dbReference type="Gene3D" id="3.90.550.10">
    <property type="entry name" value="Spore Coat Polysaccharide Biosynthesis Protein SpsA, Chain A"/>
    <property type="match status" value="1"/>
</dbReference>
<dbReference type="KEGG" id="hch:HCH_04839"/>
<dbReference type="eggNOG" id="COG3222">
    <property type="taxonomic scope" value="Bacteria"/>
</dbReference>
<dbReference type="EMBL" id="CP000155">
    <property type="protein sequence ID" value="ABC31533.1"/>
    <property type="molecule type" value="Genomic_DNA"/>
</dbReference>
<accession>Q2SCU1</accession>
<dbReference type="STRING" id="349521.HCH_04839"/>
<sequence length="220" mass="24468">MSECCLIQFAKRPIAGLVKTRLIPELGPARALDVHEALLRKTLNVLLESDLGPVELWWDAHWDDVDAMQCFLIGTVEPSHMPSARKLMIRYQEGADLGERMSYALTQGLQHSEKVILVGSDCPVITPDYLRQAMSALDHSDVVLGPAEDGGYVLIGARNITSLSLSDMAWGVETVLQATIARAGDAGLSHQLLPVSWDVDDYSDYLRWRQEEERSHSRVD</sequence>